<dbReference type="PANTHER" id="PTHR36558:SF1">
    <property type="entry name" value="RESTRICTION ENDONUCLEASE DOMAIN-CONTAINING PROTEIN-RELATED"/>
    <property type="match status" value="1"/>
</dbReference>
<name>A0A179SGQ5_9HYPH</name>
<dbReference type="AlphaFoldDB" id="A0A179SGQ5"/>
<dbReference type="InterPro" id="IPR008538">
    <property type="entry name" value="Uma2"/>
</dbReference>
<dbReference type="PANTHER" id="PTHR36558">
    <property type="entry name" value="GLR1098 PROTEIN"/>
    <property type="match status" value="1"/>
</dbReference>
<evidence type="ECO:0000259" key="1">
    <source>
        <dbReference type="Pfam" id="PF05685"/>
    </source>
</evidence>
<dbReference type="SUPFAM" id="SSF52980">
    <property type="entry name" value="Restriction endonuclease-like"/>
    <property type="match status" value="1"/>
</dbReference>
<reference evidence="2 3" key="1">
    <citation type="submission" date="2016-04" db="EMBL/GenBank/DDBJ databases">
        <authorList>
            <person name="Evans L.H."/>
            <person name="Alamgir A."/>
            <person name="Owens N."/>
            <person name="Weber N.D."/>
            <person name="Virtaneva K."/>
            <person name="Barbian K."/>
            <person name="Babar A."/>
            <person name="Rosenke K."/>
        </authorList>
    </citation>
    <scope>NUCLEOTIDE SEQUENCE [LARGE SCALE GENOMIC DNA]</scope>
    <source>
        <strain evidence="2 3">PMB02</strain>
    </source>
</reference>
<dbReference type="RefSeq" id="WP_048433552.1">
    <property type="nucleotide sequence ID" value="NZ_LWHQ01000008.1"/>
</dbReference>
<comment type="caution">
    <text evidence="2">The sequence shown here is derived from an EMBL/GenBank/DDBJ whole genome shotgun (WGS) entry which is preliminary data.</text>
</comment>
<feature type="domain" description="Putative restriction endonuclease" evidence="1">
    <location>
        <begin position="20"/>
        <end position="170"/>
    </location>
</feature>
<dbReference type="EMBL" id="LWHQ01000008">
    <property type="protein sequence ID" value="OAS26795.1"/>
    <property type="molecule type" value="Genomic_DNA"/>
</dbReference>
<dbReference type="Proteomes" id="UP000078316">
    <property type="component" value="Unassembled WGS sequence"/>
</dbReference>
<dbReference type="Pfam" id="PF05685">
    <property type="entry name" value="Uma2"/>
    <property type="match status" value="1"/>
</dbReference>
<dbReference type="CDD" id="cd06260">
    <property type="entry name" value="DUF820-like"/>
    <property type="match status" value="1"/>
</dbReference>
<evidence type="ECO:0000313" key="2">
    <source>
        <dbReference type="EMBL" id="OAS26795.1"/>
    </source>
</evidence>
<accession>A0A179SGQ5</accession>
<dbReference type="STRING" id="427683.A5481_03490"/>
<evidence type="ECO:0000313" key="3">
    <source>
        <dbReference type="Proteomes" id="UP000078316"/>
    </source>
</evidence>
<dbReference type="InterPro" id="IPR012296">
    <property type="entry name" value="Nuclease_put_TT1808"/>
</dbReference>
<proteinExistence type="predicted"/>
<dbReference type="Gene3D" id="3.90.1570.10">
    <property type="entry name" value="tt1808, chain A"/>
    <property type="match status" value="1"/>
</dbReference>
<dbReference type="InterPro" id="IPR011335">
    <property type="entry name" value="Restrct_endonuc-II-like"/>
</dbReference>
<protein>
    <recommendedName>
        <fullName evidence="1">Putative restriction endonuclease domain-containing protein</fullName>
    </recommendedName>
</protein>
<sequence length="189" mass="20788">MRAAATRDPPMSLDGFLAFLEERPKGERWELDDGVPLMSPQPTRRHDWIQVNILEALRQHRRRHASPWRPSGPSQVPVPGAARTVAPDVIVAIDDGRHDLCITPAPLVVFEVLSPSDRPKRRASKLAAYAAVPSIRSVVLVEQGRQSVTVHRRDPEGGLSPVVCTDAVDLPEIGVTLTFATIYDDMPLG</sequence>
<organism evidence="2 3">
    <name type="scientific">Methylobacterium platani</name>
    <dbReference type="NCBI Taxonomy" id="427683"/>
    <lineage>
        <taxon>Bacteria</taxon>
        <taxon>Pseudomonadati</taxon>
        <taxon>Pseudomonadota</taxon>
        <taxon>Alphaproteobacteria</taxon>
        <taxon>Hyphomicrobiales</taxon>
        <taxon>Methylobacteriaceae</taxon>
        <taxon>Methylobacterium</taxon>
    </lineage>
</organism>
<gene>
    <name evidence="2" type="ORF">A5481_03490</name>
</gene>